<keyword evidence="3" id="KW-1185">Reference proteome</keyword>
<dbReference type="CDD" id="cd13601">
    <property type="entry name" value="PBP2_TRAP_DctP1_3_4_like"/>
    <property type="match status" value="1"/>
</dbReference>
<dbReference type="InterPro" id="IPR038404">
    <property type="entry name" value="TRAP_DctP_sf"/>
</dbReference>
<dbReference type="NCBIfam" id="NF037995">
    <property type="entry name" value="TRAP_S1"/>
    <property type="match status" value="1"/>
</dbReference>
<dbReference type="PANTHER" id="PTHR33376:SF15">
    <property type="entry name" value="BLL6794 PROTEIN"/>
    <property type="match status" value="1"/>
</dbReference>
<dbReference type="Pfam" id="PF03480">
    <property type="entry name" value="DctP"/>
    <property type="match status" value="1"/>
</dbReference>
<gene>
    <name evidence="2" type="ORF">GPA26_11075</name>
</gene>
<proteinExistence type="predicted"/>
<accession>A0ABX1MM29</accession>
<organism evidence="2 3">
    <name type="scientific">Aromatoleum petrolei</name>
    <dbReference type="NCBI Taxonomy" id="76116"/>
    <lineage>
        <taxon>Bacteria</taxon>
        <taxon>Pseudomonadati</taxon>
        <taxon>Pseudomonadota</taxon>
        <taxon>Betaproteobacteria</taxon>
        <taxon>Rhodocyclales</taxon>
        <taxon>Rhodocyclaceae</taxon>
        <taxon>Aromatoleum</taxon>
    </lineage>
</organism>
<keyword evidence="1" id="KW-0732">Signal</keyword>
<comment type="caution">
    <text evidence="2">The sequence shown here is derived from an EMBL/GenBank/DDBJ whole genome shotgun (WGS) entry which is preliminary data.</text>
</comment>
<dbReference type="Gene3D" id="3.40.190.170">
    <property type="entry name" value="Bacterial extracellular solute-binding protein, family 7"/>
    <property type="match status" value="1"/>
</dbReference>
<reference evidence="2 3" key="1">
    <citation type="submission" date="2019-12" db="EMBL/GenBank/DDBJ databases">
        <title>Comparative genomics gives insights into the taxonomy of the Azoarcus-Aromatoleum group and reveals separate origins of nif in the plant-associated Azoarcus and non-plant-associated Aromatoleum sub-groups.</title>
        <authorList>
            <person name="Lafos M."/>
            <person name="Maluk M."/>
            <person name="Batista M."/>
            <person name="Junghare M."/>
            <person name="Carmona M."/>
            <person name="Faoro H."/>
            <person name="Cruz L.M."/>
            <person name="Battistoni F."/>
            <person name="De Souza E."/>
            <person name="Pedrosa F."/>
            <person name="Chen W.-M."/>
            <person name="Poole P.S."/>
            <person name="Dixon R.A."/>
            <person name="James E.K."/>
        </authorList>
    </citation>
    <scope>NUCLEOTIDE SEQUENCE [LARGE SCALE GENOMIC DNA]</scope>
    <source>
        <strain evidence="2 3">ToN1</strain>
    </source>
</reference>
<sequence>MNRHRNSHPASVTPAARLAGVVLLGLPLVAFAPRGEAQESRIELRIADSLPAGHIIAENLTKPWMKLATELSGGRLVFKYYPAEQMGKAKDMLTLTQSGVIDIGYVGPSYISEKMPLSAVAELPGAATNACQVMRAYWSLAKDDGPLYTNEFKPNRIRPLLVAALPPYQIVLGSSKSVSSLKDLEGTKLRASGGAQNLTLDRLNVIPVRMSPPEIYESMSRGTIDGTLFSFVSVESYKLTPLTKTATVGSNFGTVLVTYSISDAKWAKLPPEAKRALIEAGDRTVQSACAAFDAQERAAGEKLKSAGAQLVEFKGADGAAFGRIADEVASAWAADLDKRGKPGTATLTAFRDALAKAK</sequence>
<protein>
    <submittedName>
        <fullName evidence="2">C4-dicarboxylate ABC transporter</fullName>
    </submittedName>
</protein>
<evidence type="ECO:0000313" key="2">
    <source>
        <dbReference type="EMBL" id="NMF89015.1"/>
    </source>
</evidence>
<dbReference type="EMBL" id="WTVR01000018">
    <property type="protein sequence ID" value="NMF89015.1"/>
    <property type="molecule type" value="Genomic_DNA"/>
</dbReference>
<dbReference type="Proteomes" id="UP000652074">
    <property type="component" value="Unassembled WGS sequence"/>
</dbReference>
<evidence type="ECO:0000313" key="3">
    <source>
        <dbReference type="Proteomes" id="UP000652074"/>
    </source>
</evidence>
<dbReference type="PANTHER" id="PTHR33376">
    <property type="match status" value="1"/>
</dbReference>
<name>A0ABX1MM29_9RHOO</name>
<dbReference type="InterPro" id="IPR018389">
    <property type="entry name" value="DctP_fam"/>
</dbReference>
<evidence type="ECO:0000256" key="1">
    <source>
        <dbReference type="ARBA" id="ARBA00022729"/>
    </source>
</evidence>
<dbReference type="RefSeq" id="WP_169206390.1">
    <property type="nucleotide sequence ID" value="NZ_CP059560.1"/>
</dbReference>